<dbReference type="Proteomes" id="UP001589575">
    <property type="component" value="Unassembled WGS sequence"/>
</dbReference>
<dbReference type="InterPro" id="IPR052513">
    <property type="entry name" value="Thioester_dehydratase-like"/>
</dbReference>
<name>A0ABV5G289_9MICC</name>
<reference evidence="3 5" key="1">
    <citation type="submission" date="2024-09" db="EMBL/GenBank/DDBJ databases">
        <authorList>
            <person name="Sun Q."/>
            <person name="Mori K."/>
        </authorList>
    </citation>
    <scope>NUCLEOTIDE SEQUENCE [LARGE SCALE GENOMIC DNA]</scope>
    <source>
        <strain evidence="3 5">CCM 7609</strain>
    </source>
</reference>
<dbReference type="InterPro" id="IPR002878">
    <property type="entry name" value="ChsH2_C"/>
</dbReference>
<dbReference type="Pfam" id="PF01796">
    <property type="entry name" value="OB_ChsH2_C"/>
    <property type="match status" value="1"/>
</dbReference>
<dbReference type="EMBL" id="JBHMFI010000016">
    <property type="protein sequence ID" value="MFB9075141.1"/>
    <property type="molecule type" value="Genomic_DNA"/>
</dbReference>
<gene>
    <name evidence="3" type="ORF">ACFFX0_18315</name>
    <name evidence="4" type="ORF">ACFFX0_29775</name>
</gene>
<sequence length="136" mass="15206">MSTDVGAVLPNLEDPQAAPFWKAARHGQLTMQRCLVCNDLRWTPQDTCPSCLSRDYEWEVLSGKGKIYSYCIYYRVLNPAFTDVPYTVVMVELDEGPVIIGRLLNEPAEAAIDERVVCAFTAISDEAALVNFTLDK</sequence>
<evidence type="ECO:0000313" key="5">
    <source>
        <dbReference type="Proteomes" id="UP001589575"/>
    </source>
</evidence>
<organism evidence="3 5">
    <name type="scientific">Citricoccus parietis</name>
    <dbReference type="NCBI Taxonomy" id="592307"/>
    <lineage>
        <taxon>Bacteria</taxon>
        <taxon>Bacillati</taxon>
        <taxon>Actinomycetota</taxon>
        <taxon>Actinomycetes</taxon>
        <taxon>Micrococcales</taxon>
        <taxon>Micrococcaceae</taxon>
        <taxon>Citricoccus</taxon>
    </lineage>
</organism>
<dbReference type="Gene3D" id="6.10.30.10">
    <property type="match status" value="1"/>
</dbReference>
<proteinExistence type="predicted"/>
<dbReference type="InterPro" id="IPR012340">
    <property type="entry name" value="NA-bd_OB-fold"/>
</dbReference>
<dbReference type="InterPro" id="IPR022002">
    <property type="entry name" value="ChsH2_Znr"/>
</dbReference>
<evidence type="ECO:0000259" key="1">
    <source>
        <dbReference type="Pfam" id="PF01796"/>
    </source>
</evidence>
<dbReference type="PANTHER" id="PTHR34075">
    <property type="entry name" value="BLR3430 PROTEIN"/>
    <property type="match status" value="1"/>
</dbReference>
<accession>A0ABV5G289</accession>
<evidence type="ECO:0000259" key="2">
    <source>
        <dbReference type="Pfam" id="PF12172"/>
    </source>
</evidence>
<keyword evidence="5" id="KW-1185">Reference proteome</keyword>
<dbReference type="SUPFAM" id="SSF50249">
    <property type="entry name" value="Nucleic acid-binding proteins"/>
    <property type="match status" value="1"/>
</dbReference>
<feature type="domain" description="ChsH2 rubredoxin-like zinc ribbon" evidence="2">
    <location>
        <begin position="21"/>
        <end position="57"/>
    </location>
</feature>
<comment type="caution">
    <text evidence="3">The sequence shown here is derived from an EMBL/GenBank/DDBJ whole genome shotgun (WGS) entry which is preliminary data.</text>
</comment>
<protein>
    <submittedName>
        <fullName evidence="3">Zn-ribbon domain-containing OB-fold protein</fullName>
    </submittedName>
</protein>
<dbReference type="PANTHER" id="PTHR34075:SF5">
    <property type="entry name" value="BLR3430 PROTEIN"/>
    <property type="match status" value="1"/>
</dbReference>
<dbReference type="Pfam" id="PF12172">
    <property type="entry name" value="zf-ChsH2"/>
    <property type="match status" value="1"/>
</dbReference>
<evidence type="ECO:0000313" key="3">
    <source>
        <dbReference type="EMBL" id="MFB9073051.1"/>
    </source>
</evidence>
<dbReference type="EMBL" id="JBHMFI010000001">
    <property type="protein sequence ID" value="MFB9073051.1"/>
    <property type="molecule type" value="Genomic_DNA"/>
</dbReference>
<feature type="domain" description="ChsH2 C-terminal OB-fold" evidence="1">
    <location>
        <begin position="58"/>
        <end position="120"/>
    </location>
</feature>
<dbReference type="RefSeq" id="WP_378040760.1">
    <property type="nucleotide sequence ID" value="NZ_JBHLWH010000019.1"/>
</dbReference>
<evidence type="ECO:0000313" key="4">
    <source>
        <dbReference type="EMBL" id="MFB9075141.1"/>
    </source>
</evidence>